<evidence type="ECO:0000259" key="8">
    <source>
        <dbReference type="PROSITE" id="PS50811"/>
    </source>
</evidence>
<dbReference type="InterPro" id="IPR003657">
    <property type="entry name" value="WRKY_dom"/>
</dbReference>
<evidence type="ECO:0000313" key="10">
    <source>
        <dbReference type="Proteomes" id="UP001237642"/>
    </source>
</evidence>
<proteinExistence type="inferred from homology"/>
<evidence type="ECO:0000256" key="6">
    <source>
        <dbReference type="ARBA" id="ARBA00060850"/>
    </source>
</evidence>
<dbReference type="GO" id="GO:0005634">
    <property type="term" value="C:nucleus"/>
    <property type="evidence" value="ECO:0007669"/>
    <property type="project" value="UniProtKB-SubCell"/>
</dbReference>
<evidence type="ECO:0000256" key="4">
    <source>
        <dbReference type="ARBA" id="ARBA00023163"/>
    </source>
</evidence>
<gene>
    <name evidence="9" type="ORF">POM88_009327</name>
</gene>
<dbReference type="Proteomes" id="UP001237642">
    <property type="component" value="Unassembled WGS sequence"/>
</dbReference>
<dbReference type="GO" id="GO:0010150">
    <property type="term" value="P:leaf senescence"/>
    <property type="evidence" value="ECO:0007669"/>
    <property type="project" value="UniProtKB-ARBA"/>
</dbReference>
<dbReference type="GO" id="GO:0003700">
    <property type="term" value="F:DNA-binding transcription factor activity"/>
    <property type="evidence" value="ECO:0007669"/>
    <property type="project" value="InterPro"/>
</dbReference>
<reference evidence="9" key="2">
    <citation type="submission" date="2023-05" db="EMBL/GenBank/DDBJ databases">
        <authorList>
            <person name="Schelkunov M.I."/>
        </authorList>
    </citation>
    <scope>NUCLEOTIDE SEQUENCE</scope>
    <source>
        <strain evidence="9">Hsosn_3</strain>
        <tissue evidence="9">Leaf</tissue>
    </source>
</reference>
<keyword evidence="5" id="KW-0539">Nucleus</keyword>
<dbReference type="GO" id="GO:0000976">
    <property type="term" value="F:transcription cis-regulatory region binding"/>
    <property type="evidence" value="ECO:0007669"/>
    <property type="project" value="TreeGrafter"/>
</dbReference>
<feature type="region of interest" description="Disordered" evidence="7">
    <location>
        <begin position="193"/>
        <end position="216"/>
    </location>
</feature>
<dbReference type="PANTHER" id="PTHR32096:SF133">
    <property type="entry name" value="WRKY TRANSCRIPTION FACTOR 41-RELATED"/>
    <property type="match status" value="1"/>
</dbReference>
<evidence type="ECO:0000256" key="1">
    <source>
        <dbReference type="ARBA" id="ARBA00004123"/>
    </source>
</evidence>
<dbReference type="InterPro" id="IPR044810">
    <property type="entry name" value="WRKY_plant"/>
</dbReference>
<reference evidence="9" key="1">
    <citation type="submission" date="2023-02" db="EMBL/GenBank/DDBJ databases">
        <title>Genome of toxic invasive species Heracleum sosnowskyi carries increased number of genes despite the absence of recent whole-genome duplications.</title>
        <authorList>
            <person name="Schelkunov M."/>
            <person name="Shtratnikova V."/>
            <person name="Makarenko M."/>
            <person name="Klepikova A."/>
            <person name="Omelchenko D."/>
            <person name="Novikova G."/>
            <person name="Obukhova E."/>
            <person name="Bogdanov V."/>
            <person name="Penin A."/>
            <person name="Logacheva M."/>
        </authorList>
    </citation>
    <scope>NUCLEOTIDE SEQUENCE</scope>
    <source>
        <strain evidence="9">Hsosn_3</strain>
        <tissue evidence="9">Leaf</tissue>
    </source>
</reference>
<comment type="similarity">
    <text evidence="6">Belongs to the WRKY group III family.</text>
</comment>
<dbReference type="AlphaFoldDB" id="A0AAD8J9S5"/>
<organism evidence="9 10">
    <name type="scientific">Heracleum sosnowskyi</name>
    <dbReference type="NCBI Taxonomy" id="360622"/>
    <lineage>
        <taxon>Eukaryota</taxon>
        <taxon>Viridiplantae</taxon>
        <taxon>Streptophyta</taxon>
        <taxon>Embryophyta</taxon>
        <taxon>Tracheophyta</taxon>
        <taxon>Spermatophyta</taxon>
        <taxon>Magnoliopsida</taxon>
        <taxon>eudicotyledons</taxon>
        <taxon>Gunneridae</taxon>
        <taxon>Pentapetalae</taxon>
        <taxon>asterids</taxon>
        <taxon>campanulids</taxon>
        <taxon>Apiales</taxon>
        <taxon>Apiaceae</taxon>
        <taxon>Apioideae</taxon>
        <taxon>apioid superclade</taxon>
        <taxon>Tordylieae</taxon>
        <taxon>Tordyliinae</taxon>
        <taxon>Heracleum</taxon>
    </lineage>
</organism>
<feature type="region of interest" description="Disordered" evidence="7">
    <location>
        <begin position="84"/>
        <end position="137"/>
    </location>
</feature>
<dbReference type="FunFam" id="2.20.25.80:FF:000009">
    <property type="entry name" value="WRKY transcription factor 53"/>
    <property type="match status" value="1"/>
</dbReference>
<comment type="caution">
    <text evidence="9">The sequence shown here is derived from an EMBL/GenBank/DDBJ whole genome shotgun (WGS) entry which is preliminary data.</text>
</comment>
<dbReference type="GO" id="GO:0042542">
    <property type="term" value="P:response to hydrogen peroxide"/>
    <property type="evidence" value="ECO:0007669"/>
    <property type="project" value="UniProtKB-ARBA"/>
</dbReference>
<evidence type="ECO:0000256" key="7">
    <source>
        <dbReference type="SAM" id="MobiDB-lite"/>
    </source>
</evidence>
<keyword evidence="2" id="KW-0805">Transcription regulation</keyword>
<dbReference type="GO" id="GO:0009751">
    <property type="term" value="P:response to salicylic acid"/>
    <property type="evidence" value="ECO:0007669"/>
    <property type="project" value="UniProtKB-ARBA"/>
</dbReference>
<feature type="compositionally biased region" description="Basic and acidic residues" evidence="7">
    <location>
        <begin position="93"/>
        <end position="111"/>
    </location>
</feature>
<dbReference type="Gene3D" id="2.20.25.80">
    <property type="entry name" value="WRKY domain"/>
    <property type="match status" value="1"/>
</dbReference>
<name>A0AAD8J9S5_9APIA</name>
<evidence type="ECO:0000313" key="9">
    <source>
        <dbReference type="EMBL" id="KAK1399464.1"/>
    </source>
</evidence>
<dbReference type="SMART" id="SM00774">
    <property type="entry name" value="WRKY"/>
    <property type="match status" value="1"/>
</dbReference>
<keyword evidence="10" id="KW-1185">Reference proteome</keyword>
<evidence type="ECO:0000256" key="2">
    <source>
        <dbReference type="ARBA" id="ARBA00023015"/>
    </source>
</evidence>
<sequence length="377" mass="42034">MEQAYNPQFETKDLINEVRQGRELAKQLQIHLNAPTSAHGTREYLAHKIILSFDKILNMLNSGTSIVTGYESFASGREVRVTESPNSFSASPHSEDSDQDFRSSDSKSDASRKRKAMPRWTKRVKIQPGTGIEGSLDDKYNWRKYGQKDILGAKYPRGYYRCTHRHAQGCLATKQVQKSDNDPTLFEITYRGRHTCSDQSSNPTAPPPERSNPSRSLTANVRDHLQNQQQNSQEVLLNFKTDLKVITEDLDCHDQINVPTSFYFPSTSNNNINNTSENYSLSHFYMLGDNNFGSNTASPSFVSPTTSGSNYNLSVSPSNLSNFGGNFQALQASDNELNEMISAATSAANSPTVGLNYQFGGVEFNSNFTFDNSGFFS</sequence>
<evidence type="ECO:0000256" key="3">
    <source>
        <dbReference type="ARBA" id="ARBA00023125"/>
    </source>
</evidence>
<accession>A0AAD8J9S5</accession>
<dbReference type="SUPFAM" id="SSF118290">
    <property type="entry name" value="WRKY DNA-binding domain"/>
    <property type="match status" value="1"/>
</dbReference>
<dbReference type="InterPro" id="IPR036576">
    <property type="entry name" value="WRKY_dom_sf"/>
</dbReference>
<feature type="domain" description="WRKY" evidence="8">
    <location>
        <begin position="131"/>
        <end position="194"/>
    </location>
</feature>
<keyword evidence="4" id="KW-0804">Transcription</keyword>
<dbReference type="PROSITE" id="PS50811">
    <property type="entry name" value="WRKY"/>
    <property type="match status" value="1"/>
</dbReference>
<protein>
    <submittedName>
        <fullName evidence="9">WRKY domain-containing protein</fullName>
    </submittedName>
</protein>
<keyword evidence="3" id="KW-0238">DNA-binding</keyword>
<dbReference type="Pfam" id="PF03106">
    <property type="entry name" value="WRKY"/>
    <property type="match status" value="1"/>
</dbReference>
<comment type="subcellular location">
    <subcellularLocation>
        <location evidence="1">Nucleus</location>
    </subcellularLocation>
</comment>
<dbReference type="PANTHER" id="PTHR32096">
    <property type="entry name" value="WRKY TRANSCRIPTION FACTOR 30-RELATED-RELATED"/>
    <property type="match status" value="1"/>
</dbReference>
<dbReference type="EMBL" id="JAUIZM010000002">
    <property type="protein sequence ID" value="KAK1399464.1"/>
    <property type="molecule type" value="Genomic_DNA"/>
</dbReference>
<evidence type="ECO:0000256" key="5">
    <source>
        <dbReference type="ARBA" id="ARBA00023242"/>
    </source>
</evidence>
<dbReference type="GO" id="GO:0010193">
    <property type="term" value="P:response to ozone"/>
    <property type="evidence" value="ECO:0007669"/>
    <property type="project" value="UniProtKB-ARBA"/>
</dbReference>
<feature type="compositionally biased region" description="Basic residues" evidence="7">
    <location>
        <begin position="112"/>
        <end position="125"/>
    </location>
</feature>